<dbReference type="PANTHER" id="PTHR20974">
    <property type="entry name" value="UPF0585 PROTEIN CG18661"/>
    <property type="match status" value="1"/>
</dbReference>
<dbReference type="SUPFAM" id="SSF53335">
    <property type="entry name" value="S-adenosyl-L-methionine-dependent methyltransferases"/>
    <property type="match status" value="1"/>
</dbReference>
<accession>A0ABQ7G3W4</accession>
<evidence type="ECO:0000256" key="2">
    <source>
        <dbReference type="SAM" id="MobiDB-lite"/>
    </source>
</evidence>
<feature type="compositionally biased region" description="Polar residues" evidence="2">
    <location>
        <begin position="1"/>
        <end position="17"/>
    </location>
</feature>
<keyword evidence="4" id="KW-1185">Reference proteome</keyword>
<sequence length="251" mass="27448">MQSCATNSLTLKSSHQGTLKGPHQGMASANAAQRAKSSISSARVEAPSCERNKEPILEVLKKYLNTDKEGKVLEVASGTGQHCAHFAPAFPNLLWQPSDCSLDLFRSITAWASGIPNICLPPLFLDTRKDKWPLRSGKSDQPEELMAIYCANMVHISPWAATQGLLQGAGRHLKRPGGLLLIYGPFKRDGKHTSESNAQFDASLRSRDPEWGYHDVAEVEAEAAKQTADSLKLEAVEQMPANNLLLIFKQS</sequence>
<evidence type="ECO:0000256" key="1">
    <source>
        <dbReference type="ARBA" id="ARBA00008308"/>
    </source>
</evidence>
<comment type="similarity">
    <text evidence="1">Belongs to the UPF0585 family.</text>
</comment>
<proteinExistence type="inferred from homology"/>
<dbReference type="InterPro" id="IPR029063">
    <property type="entry name" value="SAM-dependent_MTases_sf"/>
</dbReference>
<dbReference type="InterPro" id="IPR010342">
    <property type="entry name" value="DUF938"/>
</dbReference>
<dbReference type="EMBL" id="MU070178">
    <property type="protein sequence ID" value="KAF5829305.1"/>
    <property type="molecule type" value="Genomic_DNA"/>
</dbReference>
<reference evidence="3" key="1">
    <citation type="submission" date="2017-08" db="EMBL/GenBank/DDBJ databases">
        <authorList>
            <person name="Polle J.E."/>
            <person name="Barry K."/>
            <person name="Cushman J."/>
            <person name="Schmutz J."/>
            <person name="Tran D."/>
            <person name="Hathwaick L.T."/>
            <person name="Yim W.C."/>
            <person name="Jenkins J."/>
            <person name="Mckie-Krisberg Z.M."/>
            <person name="Prochnik S."/>
            <person name="Lindquist E."/>
            <person name="Dockter R.B."/>
            <person name="Adam C."/>
            <person name="Molina H."/>
            <person name="Bunkerborg J."/>
            <person name="Jin E."/>
            <person name="Buchheim M."/>
            <person name="Magnuson J."/>
        </authorList>
    </citation>
    <scope>NUCLEOTIDE SEQUENCE</scope>
    <source>
        <strain evidence="3">CCAP 19/18</strain>
    </source>
</reference>
<name>A0ABQ7G3W4_DUNSA</name>
<evidence type="ECO:0000313" key="3">
    <source>
        <dbReference type="EMBL" id="KAF5829305.1"/>
    </source>
</evidence>
<dbReference type="Gene3D" id="3.40.50.150">
    <property type="entry name" value="Vaccinia Virus protein VP39"/>
    <property type="match status" value="1"/>
</dbReference>
<dbReference type="Pfam" id="PF06080">
    <property type="entry name" value="DUF938"/>
    <property type="match status" value="1"/>
</dbReference>
<dbReference type="Proteomes" id="UP000815325">
    <property type="component" value="Unassembled WGS sequence"/>
</dbReference>
<feature type="region of interest" description="Disordered" evidence="2">
    <location>
        <begin position="1"/>
        <end position="47"/>
    </location>
</feature>
<evidence type="ECO:0000313" key="4">
    <source>
        <dbReference type="Proteomes" id="UP000815325"/>
    </source>
</evidence>
<protein>
    <submittedName>
        <fullName evidence="3">Uncharacterized protein</fullName>
    </submittedName>
</protein>
<organism evidence="3 4">
    <name type="scientific">Dunaliella salina</name>
    <name type="common">Green alga</name>
    <name type="synonym">Protococcus salinus</name>
    <dbReference type="NCBI Taxonomy" id="3046"/>
    <lineage>
        <taxon>Eukaryota</taxon>
        <taxon>Viridiplantae</taxon>
        <taxon>Chlorophyta</taxon>
        <taxon>core chlorophytes</taxon>
        <taxon>Chlorophyceae</taxon>
        <taxon>CS clade</taxon>
        <taxon>Chlamydomonadales</taxon>
        <taxon>Dunaliellaceae</taxon>
        <taxon>Dunaliella</taxon>
    </lineage>
</organism>
<gene>
    <name evidence="3" type="ORF">DUNSADRAFT_16285</name>
</gene>
<comment type="caution">
    <text evidence="3">The sequence shown here is derived from an EMBL/GenBank/DDBJ whole genome shotgun (WGS) entry which is preliminary data.</text>
</comment>
<dbReference type="PANTHER" id="PTHR20974:SF0">
    <property type="entry name" value="UPF0585 PROTEIN CG18661"/>
    <property type="match status" value="1"/>
</dbReference>